<comment type="caution">
    <text evidence="3">The sequence shown here is derived from an EMBL/GenBank/DDBJ whole genome shotgun (WGS) entry which is preliminary data.</text>
</comment>
<dbReference type="EMBL" id="VOIH02000008">
    <property type="protein sequence ID" value="KAF3438874.1"/>
    <property type="molecule type" value="Genomic_DNA"/>
</dbReference>
<evidence type="ECO:0000256" key="1">
    <source>
        <dbReference type="SAM" id="Coils"/>
    </source>
</evidence>
<evidence type="ECO:0000313" key="4">
    <source>
        <dbReference type="Proteomes" id="UP000796880"/>
    </source>
</evidence>
<gene>
    <name evidence="3" type="ORF">FNV43_RR17149</name>
</gene>
<dbReference type="AlphaFoldDB" id="A0A8K0E3I7"/>
<dbReference type="Proteomes" id="UP000796880">
    <property type="component" value="Unassembled WGS sequence"/>
</dbReference>
<keyword evidence="4" id="KW-1185">Reference proteome</keyword>
<feature type="coiled-coil region" evidence="1">
    <location>
        <begin position="49"/>
        <end position="111"/>
    </location>
</feature>
<protein>
    <submittedName>
        <fullName evidence="3">Uncharacterized protein</fullName>
    </submittedName>
</protein>
<dbReference type="SUPFAM" id="SSF58100">
    <property type="entry name" value="Bacterial hemolysins"/>
    <property type="match status" value="1"/>
</dbReference>
<proteinExistence type="predicted"/>
<evidence type="ECO:0000313" key="3">
    <source>
        <dbReference type="EMBL" id="KAF3438874.1"/>
    </source>
</evidence>
<keyword evidence="1" id="KW-0175">Coiled coil</keyword>
<name>A0A8K0E3I7_9ROSA</name>
<evidence type="ECO:0000256" key="2">
    <source>
        <dbReference type="SAM" id="MobiDB-lite"/>
    </source>
</evidence>
<sequence>MEGLDGLAEEAELDEQSDLDEGGEPEEEEVLAYSILDVVEMNRKLNVEMDNTNKALNDFLDTNNKLEAKYQNKAAVIADHEEPTHELEKKLGAAKKEIQELKNDYENQLIIGFGLMKEALEVVEPSFVVERSNKVNLESLYLAIMAKVSGASPPNTTIKVQLEEVAMCPE</sequence>
<feature type="region of interest" description="Disordered" evidence="2">
    <location>
        <begin position="1"/>
        <end position="26"/>
    </location>
</feature>
<accession>A0A8K0E3I7</accession>
<reference evidence="3" key="1">
    <citation type="submission" date="2020-03" db="EMBL/GenBank/DDBJ databases">
        <title>A high-quality chromosome-level genome assembly of a woody plant with both climbing and erect habits, Rhamnella rubrinervis.</title>
        <authorList>
            <person name="Lu Z."/>
            <person name="Yang Y."/>
            <person name="Zhu X."/>
            <person name="Sun Y."/>
        </authorList>
    </citation>
    <scope>NUCLEOTIDE SEQUENCE</scope>
    <source>
        <strain evidence="3">BYM</strain>
        <tissue evidence="3">Leaf</tissue>
    </source>
</reference>
<organism evidence="3 4">
    <name type="scientific">Rhamnella rubrinervis</name>
    <dbReference type="NCBI Taxonomy" id="2594499"/>
    <lineage>
        <taxon>Eukaryota</taxon>
        <taxon>Viridiplantae</taxon>
        <taxon>Streptophyta</taxon>
        <taxon>Embryophyta</taxon>
        <taxon>Tracheophyta</taxon>
        <taxon>Spermatophyta</taxon>
        <taxon>Magnoliopsida</taxon>
        <taxon>eudicotyledons</taxon>
        <taxon>Gunneridae</taxon>
        <taxon>Pentapetalae</taxon>
        <taxon>rosids</taxon>
        <taxon>fabids</taxon>
        <taxon>Rosales</taxon>
        <taxon>Rhamnaceae</taxon>
        <taxon>rhamnoid group</taxon>
        <taxon>Rhamneae</taxon>
        <taxon>Rhamnella</taxon>
    </lineage>
</organism>
<feature type="compositionally biased region" description="Acidic residues" evidence="2">
    <location>
        <begin position="7"/>
        <end position="26"/>
    </location>
</feature>